<proteinExistence type="predicted"/>
<feature type="region of interest" description="Disordered" evidence="1">
    <location>
        <begin position="22"/>
        <end position="45"/>
    </location>
</feature>
<accession>U4KY16</accession>
<evidence type="ECO:0000256" key="1">
    <source>
        <dbReference type="SAM" id="MobiDB-lite"/>
    </source>
</evidence>
<dbReference type="EMBL" id="HF935290">
    <property type="protein sequence ID" value="CCX06440.1"/>
    <property type="molecule type" value="Genomic_DNA"/>
</dbReference>
<feature type="chain" id="PRO_5004651725" evidence="3">
    <location>
        <begin position="20"/>
        <end position="72"/>
    </location>
</feature>
<evidence type="ECO:0000313" key="4">
    <source>
        <dbReference type="EMBL" id="CCX06440.1"/>
    </source>
</evidence>
<organism evidence="4 5">
    <name type="scientific">Pyronema omphalodes (strain CBS 100304)</name>
    <name type="common">Pyronema confluens</name>
    <dbReference type="NCBI Taxonomy" id="1076935"/>
    <lineage>
        <taxon>Eukaryota</taxon>
        <taxon>Fungi</taxon>
        <taxon>Dikarya</taxon>
        <taxon>Ascomycota</taxon>
        <taxon>Pezizomycotina</taxon>
        <taxon>Pezizomycetes</taxon>
        <taxon>Pezizales</taxon>
        <taxon>Pyronemataceae</taxon>
        <taxon>Pyronema</taxon>
    </lineage>
</organism>
<keyword evidence="2" id="KW-1133">Transmembrane helix</keyword>
<protein>
    <submittedName>
        <fullName evidence="4">Uncharacterized protein</fullName>
    </submittedName>
</protein>
<sequence>MKFPFALLFTSAFVGTALATLNPDPKKGKHGSGSDDNTSSSSSSSSFAMEAGSLAMFGAAGTAVTMVAMMNF</sequence>
<evidence type="ECO:0000256" key="3">
    <source>
        <dbReference type="SAM" id="SignalP"/>
    </source>
</evidence>
<name>U4KY16_PYROM</name>
<keyword evidence="3" id="KW-0732">Signal</keyword>
<gene>
    <name evidence="4" type="ORF">PCON_06027</name>
</gene>
<feature type="signal peptide" evidence="3">
    <location>
        <begin position="1"/>
        <end position="19"/>
    </location>
</feature>
<feature type="transmembrane region" description="Helical" evidence="2">
    <location>
        <begin position="51"/>
        <end position="70"/>
    </location>
</feature>
<keyword evidence="2" id="KW-0472">Membrane</keyword>
<keyword evidence="5" id="KW-1185">Reference proteome</keyword>
<evidence type="ECO:0000256" key="2">
    <source>
        <dbReference type="SAM" id="Phobius"/>
    </source>
</evidence>
<dbReference type="AlphaFoldDB" id="U4KY16"/>
<dbReference type="Proteomes" id="UP000018144">
    <property type="component" value="Unassembled WGS sequence"/>
</dbReference>
<reference evidence="4 5" key="1">
    <citation type="journal article" date="2013" name="PLoS Genet.">
        <title>The genome and development-dependent transcriptomes of Pyronema confluens: a window into fungal evolution.</title>
        <authorList>
            <person name="Traeger S."/>
            <person name="Altegoer F."/>
            <person name="Freitag M."/>
            <person name="Gabaldon T."/>
            <person name="Kempken F."/>
            <person name="Kumar A."/>
            <person name="Marcet-Houben M."/>
            <person name="Poggeler S."/>
            <person name="Stajich J.E."/>
            <person name="Nowrousian M."/>
        </authorList>
    </citation>
    <scope>NUCLEOTIDE SEQUENCE [LARGE SCALE GENOMIC DNA]</scope>
    <source>
        <strain evidence="5">CBS 100304</strain>
        <tissue evidence="4">Vegetative mycelium</tissue>
    </source>
</reference>
<evidence type="ECO:0000313" key="5">
    <source>
        <dbReference type="Proteomes" id="UP000018144"/>
    </source>
</evidence>
<keyword evidence="2" id="KW-0812">Transmembrane</keyword>